<evidence type="ECO:0000313" key="2">
    <source>
        <dbReference type="Proteomes" id="UP000403266"/>
    </source>
</evidence>
<dbReference type="GO" id="GO:0034194">
    <property type="term" value="P:D-galactonate catabolic process"/>
    <property type="evidence" value="ECO:0007669"/>
    <property type="project" value="InterPro"/>
</dbReference>
<proteinExistence type="predicted"/>
<keyword evidence="1" id="KW-0808">Transferase</keyword>
<keyword evidence="1" id="KW-0418">Kinase</keyword>
<protein>
    <submittedName>
        <fullName evidence="1">2-dehydro-3-deoxygalactonokinase</fullName>
    </submittedName>
</protein>
<dbReference type="InterPro" id="IPR042257">
    <property type="entry name" value="DGOK_C"/>
</dbReference>
<accession>A0A5N7MFB1</accession>
<keyword evidence="2" id="KW-1185">Reference proteome</keyword>
<dbReference type="InterPro" id="IPR007729">
    <property type="entry name" value="DGOK"/>
</dbReference>
<dbReference type="InterPro" id="IPR042258">
    <property type="entry name" value="DGOK_N"/>
</dbReference>
<dbReference type="EMBL" id="VOSK01000023">
    <property type="protein sequence ID" value="MPR25418.1"/>
    <property type="molecule type" value="Genomic_DNA"/>
</dbReference>
<comment type="caution">
    <text evidence="1">The sequence shown here is derived from an EMBL/GenBank/DDBJ whole genome shotgun (WGS) entry which is preliminary data.</text>
</comment>
<dbReference type="Gene3D" id="3.30.420.300">
    <property type="entry name" value="2-keto-3-deoxy-galactonokinase, substrate binding domain"/>
    <property type="match status" value="1"/>
</dbReference>
<dbReference type="Pfam" id="PF05035">
    <property type="entry name" value="DGOK"/>
    <property type="match status" value="1"/>
</dbReference>
<evidence type="ECO:0000313" key="1">
    <source>
        <dbReference type="EMBL" id="MPR25418.1"/>
    </source>
</evidence>
<reference evidence="1 2" key="1">
    <citation type="journal article" date="2019" name="Syst. Appl. Microbiol.">
        <title>Microvirga tunisiensis sp. nov., a root nodule symbiotic bacterium isolated from Lupinus micranthus and L. luteus grown in Northern Tunisia.</title>
        <authorList>
            <person name="Msaddak A."/>
            <person name="Rejili M."/>
            <person name="Duran D."/>
            <person name="Mars M."/>
            <person name="Palacios J.M."/>
            <person name="Ruiz-Argueso T."/>
            <person name="Rey L."/>
            <person name="Imperial J."/>
        </authorList>
    </citation>
    <scope>NUCLEOTIDE SEQUENCE [LARGE SCALE GENOMIC DNA]</scope>
    <source>
        <strain evidence="1 2">Lmie10</strain>
    </source>
</reference>
<gene>
    <name evidence="1" type="ORF">FS320_09260</name>
</gene>
<dbReference type="Gene3D" id="3.30.420.310">
    <property type="entry name" value="2-keto-3-deoxy-galactonokinase, C-terminal domain"/>
    <property type="match status" value="1"/>
</dbReference>
<dbReference type="OrthoDB" id="256574at2"/>
<dbReference type="Proteomes" id="UP000403266">
    <property type="component" value="Unassembled WGS sequence"/>
</dbReference>
<organism evidence="1 2">
    <name type="scientific">Microvirga tunisiensis</name>
    <dbReference type="NCBI Taxonomy" id="2108360"/>
    <lineage>
        <taxon>Bacteria</taxon>
        <taxon>Pseudomonadati</taxon>
        <taxon>Pseudomonadota</taxon>
        <taxon>Alphaproteobacteria</taxon>
        <taxon>Hyphomicrobiales</taxon>
        <taxon>Methylobacteriaceae</taxon>
        <taxon>Microvirga</taxon>
    </lineage>
</organism>
<dbReference type="AlphaFoldDB" id="A0A5N7MFB1"/>
<dbReference type="GO" id="GO:0008671">
    <property type="term" value="F:2-dehydro-3-deoxygalactonokinase activity"/>
    <property type="evidence" value="ECO:0007669"/>
    <property type="project" value="InterPro"/>
</dbReference>
<sequence>MDRLHRRAPQRPRLYRAGPRRCRRPDVRNALTLQAISFRNSNEGSSALRFIVADWGTTRFRGYLIENETVLDEVSSNEGVSALQKGQHRDVFSRQCGRWLEAEPDAPVLLVGMVGSREGWVEAPYATCPAGPAEIAQALVPVDLENGRKGYIIPGLFCEPAPGTADVMRGEETLALGAGVENGLICSAGTHPKWIAMKDGRIERFATYMTGEMYGLLREHSMIGRPATEPEDPKGFDLGIDAAERNSGENRVGLLHLLFSARAAVVSRRMDSNLLAPYLSGLLTGDEINGALAQFGRPSSVTILAEPGRADLYVHALERHGIKAEIKVPQQALIAGLARIVRQHALG</sequence>
<name>A0A5N7MFB1_9HYPH</name>